<keyword evidence="1" id="KW-0472">Membrane</keyword>
<protein>
    <recommendedName>
        <fullName evidence="4">DUF4149 domain-containing protein</fullName>
    </recommendedName>
</protein>
<organism evidence="2 3">
    <name type="scientific">Asticcacaulis aquaticus</name>
    <dbReference type="NCBI Taxonomy" id="2984212"/>
    <lineage>
        <taxon>Bacteria</taxon>
        <taxon>Pseudomonadati</taxon>
        <taxon>Pseudomonadota</taxon>
        <taxon>Alphaproteobacteria</taxon>
        <taxon>Caulobacterales</taxon>
        <taxon>Caulobacteraceae</taxon>
        <taxon>Asticcacaulis</taxon>
    </lineage>
</organism>
<feature type="transmembrane region" description="Helical" evidence="1">
    <location>
        <begin position="60"/>
        <end position="80"/>
    </location>
</feature>
<reference evidence="2 3" key="1">
    <citation type="submission" date="2023-01" db="EMBL/GenBank/DDBJ databases">
        <title>Novel species of the genus Asticcacaulis isolated from rivers.</title>
        <authorList>
            <person name="Lu H."/>
        </authorList>
    </citation>
    <scope>NUCLEOTIDE SEQUENCE [LARGE SCALE GENOMIC DNA]</scope>
    <source>
        <strain evidence="2 3">BYS171W</strain>
    </source>
</reference>
<evidence type="ECO:0008006" key="4">
    <source>
        <dbReference type="Google" id="ProtNLM"/>
    </source>
</evidence>
<name>A0ABT5HYT0_9CAUL</name>
<dbReference type="EMBL" id="JAQQKX010000025">
    <property type="protein sequence ID" value="MDC7685231.1"/>
    <property type="molecule type" value="Genomic_DNA"/>
</dbReference>
<gene>
    <name evidence="2" type="ORF">PQU92_18260</name>
</gene>
<comment type="caution">
    <text evidence="2">The sequence shown here is derived from an EMBL/GenBank/DDBJ whole genome shotgun (WGS) entry which is preliminary data.</text>
</comment>
<accession>A0ABT5HYT0</accession>
<evidence type="ECO:0000313" key="3">
    <source>
        <dbReference type="Proteomes" id="UP001214854"/>
    </source>
</evidence>
<proteinExistence type="predicted"/>
<keyword evidence="3" id="KW-1185">Reference proteome</keyword>
<evidence type="ECO:0000256" key="1">
    <source>
        <dbReference type="SAM" id="Phobius"/>
    </source>
</evidence>
<keyword evidence="1" id="KW-0812">Transmembrane</keyword>
<evidence type="ECO:0000313" key="2">
    <source>
        <dbReference type="EMBL" id="MDC7685231.1"/>
    </source>
</evidence>
<dbReference type="RefSeq" id="WP_272749736.1">
    <property type="nucleotide sequence ID" value="NZ_JAQQKX010000025.1"/>
</dbReference>
<dbReference type="Proteomes" id="UP001214854">
    <property type="component" value="Unassembled WGS sequence"/>
</dbReference>
<keyword evidence="1" id="KW-1133">Transmembrane helix</keyword>
<feature type="transmembrane region" description="Helical" evidence="1">
    <location>
        <begin position="12"/>
        <end position="39"/>
    </location>
</feature>
<sequence>MTDIVEFARQSWPFMLTGTVVFGILSFCPSALLRVLFALNRSKATQLDGQLHGFQGYCRFFYWIAAVQFAAGTLLLLVNAPF</sequence>